<evidence type="ECO:0000313" key="3">
    <source>
        <dbReference type="Proteomes" id="UP000281553"/>
    </source>
</evidence>
<protein>
    <submittedName>
        <fullName evidence="2">Uncharacterized protein</fullName>
    </submittedName>
</protein>
<dbReference type="EMBL" id="UYRU01090037">
    <property type="protein sequence ID" value="VDN37027.1"/>
    <property type="molecule type" value="Genomic_DNA"/>
</dbReference>
<keyword evidence="3" id="KW-1185">Reference proteome</keyword>
<sequence>MSSPAESTERNPPLEAFVRRLEPSSLKKPFPSHAKVGSLQLDVVKGDDDMHYLRVFSPPPTTTADTSSPSNPEMLLFPAYSPNGFLRLRLQQPASTEPNSSEQTSLIREHQVHYRPDFLRSLLATEEMRSVTTTPSFRRPASEMLGRKKAADEDIPLIDESQSSGVPDSCKAEEIAFPRQPVLVDGKNWEITFHSGKLNLRIPQKSRDGGSR</sequence>
<gene>
    <name evidence="2" type="ORF">DILT_LOCUS17204</name>
</gene>
<evidence type="ECO:0000256" key="1">
    <source>
        <dbReference type="SAM" id="MobiDB-lite"/>
    </source>
</evidence>
<organism evidence="2 3">
    <name type="scientific">Dibothriocephalus latus</name>
    <name type="common">Fish tapeworm</name>
    <name type="synonym">Diphyllobothrium latum</name>
    <dbReference type="NCBI Taxonomy" id="60516"/>
    <lineage>
        <taxon>Eukaryota</taxon>
        <taxon>Metazoa</taxon>
        <taxon>Spiralia</taxon>
        <taxon>Lophotrochozoa</taxon>
        <taxon>Platyhelminthes</taxon>
        <taxon>Cestoda</taxon>
        <taxon>Eucestoda</taxon>
        <taxon>Diphyllobothriidea</taxon>
        <taxon>Diphyllobothriidae</taxon>
        <taxon>Dibothriocephalus</taxon>
    </lineage>
</organism>
<feature type="region of interest" description="Disordered" evidence="1">
    <location>
        <begin position="54"/>
        <end position="74"/>
    </location>
</feature>
<dbReference type="AlphaFoldDB" id="A0A3P7NTK2"/>
<proteinExistence type="predicted"/>
<evidence type="ECO:0000313" key="2">
    <source>
        <dbReference type="EMBL" id="VDN37027.1"/>
    </source>
</evidence>
<dbReference type="Proteomes" id="UP000281553">
    <property type="component" value="Unassembled WGS sequence"/>
</dbReference>
<name>A0A3P7NTK2_DIBLA</name>
<dbReference type="OrthoDB" id="10526331at2759"/>
<reference evidence="2 3" key="1">
    <citation type="submission" date="2018-11" db="EMBL/GenBank/DDBJ databases">
        <authorList>
            <consortium name="Pathogen Informatics"/>
        </authorList>
    </citation>
    <scope>NUCLEOTIDE SEQUENCE [LARGE SCALE GENOMIC DNA]</scope>
</reference>
<accession>A0A3P7NTK2</accession>